<evidence type="ECO:0000256" key="2">
    <source>
        <dbReference type="ARBA" id="ARBA00006285"/>
    </source>
</evidence>
<accession>A0A5N6QQY0</accession>
<dbReference type="AlphaFoldDB" id="A0A5N6QQY0"/>
<evidence type="ECO:0000256" key="1">
    <source>
        <dbReference type="ARBA" id="ARBA00001231"/>
    </source>
</evidence>
<comment type="similarity">
    <text evidence="2">Belongs to the glycosyl hydrolase 20 family.</text>
</comment>
<gene>
    <name evidence="7" type="ORF">FH972_005053</name>
</gene>
<comment type="catalytic activity">
    <reaction evidence="1">
        <text>Hydrolysis of terminal non-reducing N-acetyl-D-hexosamine residues in N-acetyl-beta-D-hexosaminides.</text>
        <dbReference type="EC" id="3.2.1.52"/>
    </reaction>
</comment>
<dbReference type="SUPFAM" id="SSF51445">
    <property type="entry name" value="(Trans)glycosidases"/>
    <property type="match status" value="1"/>
</dbReference>
<dbReference type="EMBL" id="CM017322">
    <property type="protein sequence ID" value="KAE8008553.1"/>
    <property type="molecule type" value="Genomic_DNA"/>
</dbReference>
<dbReference type="PANTHER" id="PTHR22600">
    <property type="entry name" value="BETA-HEXOSAMINIDASE"/>
    <property type="match status" value="1"/>
</dbReference>
<protein>
    <recommendedName>
        <fullName evidence="3">beta-N-acetylhexosaminidase</fullName>
        <ecNumber evidence="3">3.2.1.52</ecNumber>
    </recommendedName>
</protein>
<evidence type="ECO:0000313" key="8">
    <source>
        <dbReference type="Proteomes" id="UP000327013"/>
    </source>
</evidence>
<evidence type="ECO:0000256" key="3">
    <source>
        <dbReference type="ARBA" id="ARBA00012663"/>
    </source>
</evidence>
<organism evidence="7 8">
    <name type="scientific">Carpinus fangiana</name>
    <dbReference type="NCBI Taxonomy" id="176857"/>
    <lineage>
        <taxon>Eukaryota</taxon>
        <taxon>Viridiplantae</taxon>
        <taxon>Streptophyta</taxon>
        <taxon>Embryophyta</taxon>
        <taxon>Tracheophyta</taxon>
        <taxon>Spermatophyta</taxon>
        <taxon>Magnoliopsida</taxon>
        <taxon>eudicotyledons</taxon>
        <taxon>Gunneridae</taxon>
        <taxon>Pentapetalae</taxon>
        <taxon>rosids</taxon>
        <taxon>fabids</taxon>
        <taxon>Fagales</taxon>
        <taxon>Betulaceae</taxon>
        <taxon>Carpinus</taxon>
    </lineage>
</organism>
<dbReference type="PANTHER" id="PTHR22600:SF26">
    <property type="entry name" value="BETA-N-ACETYLHEXOSAMINIDASE"/>
    <property type="match status" value="1"/>
</dbReference>
<dbReference type="OrthoDB" id="428480at2759"/>
<keyword evidence="4" id="KW-0732">Signal</keyword>
<dbReference type="GO" id="GO:0016020">
    <property type="term" value="C:membrane"/>
    <property type="evidence" value="ECO:0007669"/>
    <property type="project" value="TreeGrafter"/>
</dbReference>
<dbReference type="InterPro" id="IPR015883">
    <property type="entry name" value="Glyco_hydro_20_cat"/>
</dbReference>
<evidence type="ECO:0000259" key="6">
    <source>
        <dbReference type="Pfam" id="PF00728"/>
    </source>
</evidence>
<proteinExistence type="inferred from homology"/>
<feature type="domain" description="Glycoside hydrolase family 20 catalytic" evidence="6">
    <location>
        <begin position="1"/>
        <end position="111"/>
    </location>
</feature>
<dbReference type="Pfam" id="PF00728">
    <property type="entry name" value="Glyco_hydro_20"/>
    <property type="match status" value="1"/>
</dbReference>
<reference evidence="7 8" key="1">
    <citation type="submission" date="2019-06" db="EMBL/GenBank/DDBJ databases">
        <title>A chromosomal-level reference genome of Carpinus fangiana (Coryloideae, Betulaceae).</title>
        <authorList>
            <person name="Yang X."/>
            <person name="Wang Z."/>
            <person name="Zhang L."/>
            <person name="Hao G."/>
            <person name="Liu J."/>
            <person name="Yang Y."/>
        </authorList>
    </citation>
    <scope>NUCLEOTIDE SEQUENCE [LARGE SCALE GENOMIC DNA]</scope>
    <source>
        <strain evidence="7">Cfa_2016G</strain>
        <tissue evidence="7">Leaf</tissue>
    </source>
</reference>
<dbReference type="EC" id="3.2.1.52" evidence="3"/>
<evidence type="ECO:0000313" key="7">
    <source>
        <dbReference type="EMBL" id="KAE8008553.1"/>
    </source>
</evidence>
<dbReference type="GO" id="GO:0004563">
    <property type="term" value="F:beta-N-acetylhexosaminidase activity"/>
    <property type="evidence" value="ECO:0007669"/>
    <property type="project" value="UniProtKB-EC"/>
</dbReference>
<keyword evidence="8" id="KW-1185">Reference proteome</keyword>
<dbReference type="GO" id="GO:0005975">
    <property type="term" value="P:carbohydrate metabolic process"/>
    <property type="evidence" value="ECO:0007669"/>
    <property type="project" value="InterPro"/>
</dbReference>
<keyword evidence="5" id="KW-0378">Hydrolase</keyword>
<dbReference type="InterPro" id="IPR017853">
    <property type="entry name" value="GH"/>
</dbReference>
<dbReference type="GO" id="GO:0030203">
    <property type="term" value="P:glycosaminoglycan metabolic process"/>
    <property type="evidence" value="ECO:0007669"/>
    <property type="project" value="TreeGrafter"/>
</dbReference>
<name>A0A5N6QQY0_9ROSI</name>
<dbReference type="InterPro" id="IPR025705">
    <property type="entry name" value="Beta_hexosaminidase_sua/sub"/>
</dbReference>
<dbReference type="Proteomes" id="UP000327013">
    <property type="component" value="Chromosome 2"/>
</dbReference>
<dbReference type="Gene3D" id="3.20.20.80">
    <property type="entry name" value="Glycosidases"/>
    <property type="match status" value="1"/>
</dbReference>
<evidence type="ECO:0000256" key="5">
    <source>
        <dbReference type="ARBA" id="ARBA00022801"/>
    </source>
</evidence>
<sequence length="206" mass="23377">MSANKLNPFHWHITDSHSFPLVVPSEPDLTAKGSYGPDMQYSPDDVTRIVQFSLEHGVRVLPEIDSPGIGHWAFIVEIVTLFFEQSSALSTMNERAMRVSKQKLQLMEETSARESEKIRIKQSKIRAEEDKIMLADTCGMLVVVPEPLAYLGYHYSLIPFEMPWPIGHPQHGEGWNLCKNIENSRNPISYWKVSISGIIEISHQSS</sequence>
<evidence type="ECO:0000256" key="4">
    <source>
        <dbReference type="ARBA" id="ARBA00022729"/>
    </source>
</evidence>